<reference evidence="12 13" key="1">
    <citation type="submission" date="2023-08" db="EMBL/GenBank/DDBJ databases">
        <title>Black Yeasts Isolated from many extreme environments.</title>
        <authorList>
            <person name="Coleine C."/>
            <person name="Stajich J.E."/>
            <person name="Selbmann L."/>
        </authorList>
    </citation>
    <scope>NUCLEOTIDE SEQUENCE [LARGE SCALE GENOMIC DNA]</scope>
    <source>
        <strain evidence="12 13">CCFEE 5910</strain>
    </source>
</reference>
<feature type="compositionally biased region" description="Basic and acidic residues" evidence="10">
    <location>
        <begin position="180"/>
        <end position="189"/>
    </location>
</feature>
<evidence type="ECO:0000256" key="7">
    <source>
        <dbReference type="ARBA" id="ARBA00040376"/>
    </source>
</evidence>
<keyword evidence="3" id="KW-0698">rRNA processing</keyword>
<feature type="compositionally biased region" description="Basic and acidic residues" evidence="10">
    <location>
        <begin position="140"/>
        <end position="154"/>
    </location>
</feature>
<dbReference type="GO" id="GO:0003676">
    <property type="term" value="F:nucleic acid binding"/>
    <property type="evidence" value="ECO:0007669"/>
    <property type="project" value="InterPro"/>
</dbReference>
<dbReference type="EMBL" id="JAVRRJ010000001">
    <property type="protein sequence ID" value="KAK5090613.1"/>
    <property type="molecule type" value="Genomic_DNA"/>
</dbReference>
<feature type="compositionally biased region" description="Polar residues" evidence="10">
    <location>
        <begin position="166"/>
        <end position="175"/>
    </location>
</feature>
<evidence type="ECO:0000259" key="11">
    <source>
        <dbReference type="PROSITE" id="PS50174"/>
    </source>
</evidence>
<dbReference type="PROSITE" id="PS50174">
    <property type="entry name" value="G_PATCH"/>
    <property type="match status" value="1"/>
</dbReference>
<evidence type="ECO:0000256" key="9">
    <source>
        <dbReference type="ARBA" id="ARBA00043878"/>
    </source>
</evidence>
<dbReference type="Pfam" id="PF01585">
    <property type="entry name" value="G-patch"/>
    <property type="match status" value="1"/>
</dbReference>
<proteinExistence type="inferred from homology"/>
<dbReference type="Proteomes" id="UP001309876">
    <property type="component" value="Unassembled WGS sequence"/>
</dbReference>
<feature type="compositionally biased region" description="Acidic residues" evidence="10">
    <location>
        <begin position="155"/>
        <end position="165"/>
    </location>
</feature>
<dbReference type="GO" id="GO:0006364">
    <property type="term" value="P:rRNA processing"/>
    <property type="evidence" value="ECO:0007669"/>
    <property type="project" value="UniProtKB-KW"/>
</dbReference>
<comment type="similarity">
    <text evidence="5">Belongs to the PINX1 family.</text>
</comment>
<dbReference type="InterPro" id="IPR000467">
    <property type="entry name" value="G_patch_dom"/>
</dbReference>
<keyword evidence="4" id="KW-0539">Nucleus</keyword>
<evidence type="ECO:0000313" key="13">
    <source>
        <dbReference type="Proteomes" id="UP001309876"/>
    </source>
</evidence>
<evidence type="ECO:0000256" key="8">
    <source>
        <dbReference type="ARBA" id="ARBA00041961"/>
    </source>
</evidence>
<name>A0AAN7T526_9EURO</name>
<evidence type="ECO:0000256" key="2">
    <source>
        <dbReference type="ARBA" id="ARBA00022517"/>
    </source>
</evidence>
<comment type="function">
    <text evidence="9">Involved in rRNA-processing at A0, A1 and A2 sites and negatively regulates telomerase.</text>
</comment>
<sequence>MGLAEPRKRIKLSHDPNNLQWSESTASFGARIMQSSGWKPGTALGASSIPIPAHETSAAKVRIAVKDDMLGLGASLKSKNVEHQRTGLDAFQGLLGRLNAKSEEEVKEAEKKTENKKLATFAQGRWGGMVFVPGGLLVQEDPRSTKADEIKGNEDESASPSDDETNLPSKHNTATARAGESSEERANRKAEKRRRKEERRIRREAKKKRRLVNEASSQSATDTPDTAEETTTGTSTPLAIPEANITTATQHRLRNGRHLLRGKNIHAKRLAFSDSKGLDQIFMRQLQQAA</sequence>
<protein>
    <recommendedName>
        <fullName evidence="7">Protein PXR1</fullName>
    </recommendedName>
    <alternativeName>
        <fullName evidence="8">PinX1-related protein 1</fullName>
    </alternativeName>
    <alternativeName>
        <fullName evidence="6">Protein pxr1</fullName>
    </alternativeName>
</protein>
<dbReference type="AlphaFoldDB" id="A0AAN7T526"/>
<dbReference type="PANTHER" id="PTHR23149:SF31">
    <property type="entry name" value="PROTEIN PXR1"/>
    <property type="match status" value="1"/>
</dbReference>
<evidence type="ECO:0000256" key="4">
    <source>
        <dbReference type="ARBA" id="ARBA00023242"/>
    </source>
</evidence>
<comment type="subcellular location">
    <subcellularLocation>
        <location evidence="1">Nucleus</location>
        <location evidence="1">Nucleolus</location>
    </subcellularLocation>
</comment>
<dbReference type="GO" id="GO:0016746">
    <property type="term" value="F:acyltransferase activity"/>
    <property type="evidence" value="ECO:0007669"/>
    <property type="project" value="UniProtKB-KW"/>
</dbReference>
<evidence type="ECO:0000256" key="5">
    <source>
        <dbReference type="ARBA" id="ARBA00038007"/>
    </source>
</evidence>
<evidence type="ECO:0000313" key="12">
    <source>
        <dbReference type="EMBL" id="KAK5090613.1"/>
    </source>
</evidence>
<dbReference type="PANTHER" id="PTHR23149">
    <property type="entry name" value="G PATCH DOMAIN CONTAINING PROTEIN"/>
    <property type="match status" value="1"/>
</dbReference>
<evidence type="ECO:0000256" key="10">
    <source>
        <dbReference type="SAM" id="MobiDB-lite"/>
    </source>
</evidence>
<accession>A0AAN7T526</accession>
<keyword evidence="13" id="KW-1185">Reference proteome</keyword>
<organism evidence="12 13">
    <name type="scientific">Lithohypha guttulata</name>
    <dbReference type="NCBI Taxonomy" id="1690604"/>
    <lineage>
        <taxon>Eukaryota</taxon>
        <taxon>Fungi</taxon>
        <taxon>Dikarya</taxon>
        <taxon>Ascomycota</taxon>
        <taxon>Pezizomycotina</taxon>
        <taxon>Eurotiomycetes</taxon>
        <taxon>Chaetothyriomycetidae</taxon>
        <taxon>Chaetothyriales</taxon>
        <taxon>Trichomeriaceae</taxon>
        <taxon>Lithohypha</taxon>
    </lineage>
</organism>
<evidence type="ECO:0000256" key="6">
    <source>
        <dbReference type="ARBA" id="ARBA00040137"/>
    </source>
</evidence>
<dbReference type="GO" id="GO:0005730">
    <property type="term" value="C:nucleolus"/>
    <property type="evidence" value="ECO:0007669"/>
    <property type="project" value="UniProtKB-SubCell"/>
</dbReference>
<feature type="compositionally biased region" description="Low complexity" evidence="10">
    <location>
        <begin position="219"/>
        <end position="237"/>
    </location>
</feature>
<feature type="compositionally biased region" description="Basic residues" evidence="10">
    <location>
        <begin position="190"/>
        <end position="210"/>
    </location>
</feature>
<gene>
    <name evidence="12" type="primary">PXR1</name>
    <name evidence="12" type="ORF">LTR05_000788</name>
</gene>
<evidence type="ECO:0000256" key="1">
    <source>
        <dbReference type="ARBA" id="ARBA00004604"/>
    </source>
</evidence>
<dbReference type="InterPro" id="IPR050656">
    <property type="entry name" value="PINX1"/>
</dbReference>
<feature type="region of interest" description="Disordered" evidence="10">
    <location>
        <begin position="137"/>
        <end position="237"/>
    </location>
</feature>
<keyword evidence="2" id="KW-0690">Ribosome biogenesis</keyword>
<comment type="caution">
    <text evidence="12">The sequence shown here is derived from an EMBL/GenBank/DDBJ whole genome shotgun (WGS) entry which is preliminary data.</text>
</comment>
<evidence type="ECO:0000256" key="3">
    <source>
        <dbReference type="ARBA" id="ARBA00022552"/>
    </source>
</evidence>
<keyword evidence="12" id="KW-0012">Acyltransferase</keyword>
<keyword evidence="12" id="KW-0808">Transferase</keyword>
<feature type="domain" description="G-patch" evidence="11">
    <location>
        <begin position="25"/>
        <end position="77"/>
    </location>
</feature>